<sequence length="248" mass="26411">MSDIVSTTTTTGSSGSPRYSAVGGAEGAVVAACATSCLVVALVFSRYLYSRKSGGARPEPIMPGNDLSTTEVVRNRTLIRKFLAGSTYNMLISLAVINTACFCLYGLDAHAMYNALRALAIISTTNAMAGLYLTLFFSDTLTDVIRSQRQILALQETAANEGVDMAVVLGTPYAWTFSSVLSVAMYYAVSAAAWMAGTPESAPEGRNYISVIMTLYSSLVVVHCAFAAQVFVQLQEYDFRAIPANAHG</sequence>
<protein>
    <submittedName>
        <fullName evidence="2">Uncharacterized protein</fullName>
    </submittedName>
</protein>
<comment type="caution">
    <text evidence="2">The sequence shown here is derived from an EMBL/GenBank/DDBJ whole genome shotgun (WGS) entry which is preliminary data.</text>
</comment>
<dbReference type="AlphaFoldDB" id="A0A9P3G6D8"/>
<evidence type="ECO:0000256" key="1">
    <source>
        <dbReference type="SAM" id="Phobius"/>
    </source>
</evidence>
<dbReference type="Proteomes" id="UP000703269">
    <property type="component" value="Unassembled WGS sequence"/>
</dbReference>
<reference evidence="2 3" key="1">
    <citation type="submission" date="2021-08" db="EMBL/GenBank/DDBJ databases">
        <title>Draft Genome Sequence of Phanerochaete sordida strain YK-624.</title>
        <authorList>
            <person name="Mori T."/>
            <person name="Dohra H."/>
            <person name="Suzuki T."/>
            <person name="Kawagishi H."/>
            <person name="Hirai H."/>
        </authorList>
    </citation>
    <scope>NUCLEOTIDE SEQUENCE [LARGE SCALE GENOMIC DNA]</scope>
    <source>
        <strain evidence="2 3">YK-624</strain>
    </source>
</reference>
<evidence type="ECO:0000313" key="3">
    <source>
        <dbReference type="Proteomes" id="UP000703269"/>
    </source>
</evidence>
<proteinExistence type="predicted"/>
<gene>
    <name evidence="2" type="ORF">PsYK624_047770</name>
</gene>
<keyword evidence="1" id="KW-0812">Transmembrane</keyword>
<feature type="transmembrane region" description="Helical" evidence="1">
    <location>
        <begin position="173"/>
        <end position="196"/>
    </location>
</feature>
<organism evidence="2 3">
    <name type="scientific">Phanerochaete sordida</name>
    <dbReference type="NCBI Taxonomy" id="48140"/>
    <lineage>
        <taxon>Eukaryota</taxon>
        <taxon>Fungi</taxon>
        <taxon>Dikarya</taxon>
        <taxon>Basidiomycota</taxon>
        <taxon>Agaricomycotina</taxon>
        <taxon>Agaricomycetes</taxon>
        <taxon>Polyporales</taxon>
        <taxon>Phanerochaetaceae</taxon>
        <taxon>Phanerochaete</taxon>
    </lineage>
</organism>
<feature type="transmembrane region" description="Helical" evidence="1">
    <location>
        <begin position="119"/>
        <end position="137"/>
    </location>
</feature>
<dbReference type="EMBL" id="BPQB01000010">
    <property type="protein sequence ID" value="GJE88694.1"/>
    <property type="molecule type" value="Genomic_DNA"/>
</dbReference>
<accession>A0A9P3G6D8</accession>
<feature type="transmembrane region" description="Helical" evidence="1">
    <location>
        <begin position="208"/>
        <end position="232"/>
    </location>
</feature>
<keyword evidence="1" id="KW-0472">Membrane</keyword>
<dbReference type="OrthoDB" id="10577573at2759"/>
<keyword evidence="1" id="KW-1133">Transmembrane helix</keyword>
<name>A0A9P3G6D8_9APHY</name>
<evidence type="ECO:0000313" key="2">
    <source>
        <dbReference type="EMBL" id="GJE88694.1"/>
    </source>
</evidence>
<feature type="transmembrane region" description="Helical" evidence="1">
    <location>
        <begin position="88"/>
        <end position="107"/>
    </location>
</feature>
<feature type="transmembrane region" description="Helical" evidence="1">
    <location>
        <begin position="28"/>
        <end position="49"/>
    </location>
</feature>
<keyword evidence="3" id="KW-1185">Reference proteome</keyword>